<evidence type="ECO:0000256" key="3">
    <source>
        <dbReference type="ARBA" id="ARBA00022832"/>
    </source>
</evidence>
<dbReference type="Gene3D" id="1.10.12.10">
    <property type="entry name" value="Lyase 2-enoyl-coa Hydratase, Chain A, domain 2"/>
    <property type="match status" value="1"/>
</dbReference>
<evidence type="ECO:0000256" key="2">
    <source>
        <dbReference type="ARBA" id="ARBA00005254"/>
    </source>
</evidence>
<evidence type="ECO:0000313" key="7">
    <source>
        <dbReference type="Proteomes" id="UP000092600"/>
    </source>
</evidence>
<keyword evidence="4" id="KW-0443">Lipid metabolism</keyword>
<dbReference type="PANTHER" id="PTHR43149">
    <property type="entry name" value="ENOYL-COA HYDRATASE"/>
    <property type="match status" value="1"/>
</dbReference>
<dbReference type="GO" id="GO:0051750">
    <property type="term" value="F:delta(3,5)-delta(2,4)-dienoyl-CoA isomerase activity"/>
    <property type="evidence" value="ECO:0007669"/>
    <property type="project" value="TreeGrafter"/>
</dbReference>
<dbReference type="PANTHER" id="PTHR43149:SF1">
    <property type="entry name" value="DELTA(3,5)-DELTA(2,4)-DIENOYL-COA ISOMERASE, MITOCHONDRIAL"/>
    <property type="match status" value="1"/>
</dbReference>
<proteinExistence type="inferred from homology"/>
<evidence type="ECO:0000256" key="1">
    <source>
        <dbReference type="ARBA" id="ARBA00005005"/>
    </source>
</evidence>
<accession>A0A199W9B3</accession>
<dbReference type="STRING" id="4615.A0A199W9B3"/>
<evidence type="ECO:0000256" key="4">
    <source>
        <dbReference type="ARBA" id="ARBA00023098"/>
    </source>
</evidence>
<dbReference type="CDD" id="cd06558">
    <property type="entry name" value="crotonase-like"/>
    <property type="match status" value="1"/>
</dbReference>
<dbReference type="GO" id="GO:0006635">
    <property type="term" value="P:fatty acid beta-oxidation"/>
    <property type="evidence" value="ECO:0007669"/>
    <property type="project" value="UniProtKB-UniPathway"/>
</dbReference>
<comment type="pathway">
    <text evidence="1">Lipid metabolism; fatty acid beta-oxidation.</text>
</comment>
<gene>
    <name evidence="6" type="ORF">ACMD2_05483</name>
</gene>
<comment type="similarity">
    <text evidence="2">Belongs to the enoyl-CoA hydratase/isomerase family.</text>
</comment>
<comment type="caution">
    <text evidence="6">The sequence shown here is derived from an EMBL/GenBank/DDBJ whole genome shotgun (WGS) entry which is preliminary data.</text>
</comment>
<sequence length="301" mass="31695">MGDGDSAAAEAELRRGFETLEVVQPDGSVPVWHIRLNRPAERNALPLSFFLRDLPRALSLLRLLPSPPRALVLSALGPHFCSGLHLPALAAAAAPADDDPAAAAAALRRRVLAMQEAISALEGFPAPVVAAVQGGCVGAGVDLAAACDLRFCEEEAFFAVKEVDLALAADLGTLQRLPGIVGYGNAADLALTGRRVSAGEAKAMGLVSRVFPTRHALDEGVSDVARGLAEKSSIAVMGTKAVLVRSRDLTVEQGLDYVATWNAAMLMSPDLKEAVQAYLHKRKPLFNRTTTTSKSKSKSNL</sequence>
<dbReference type="FunFam" id="1.10.12.10:FF:000004">
    <property type="entry name" value="Delta3,5-delta2,4-dienoyl-CoA isomerase"/>
    <property type="match status" value="1"/>
</dbReference>
<dbReference type="InterPro" id="IPR014748">
    <property type="entry name" value="Enoyl-CoA_hydra_C"/>
</dbReference>
<dbReference type="Gene3D" id="3.90.226.10">
    <property type="entry name" value="2-enoyl-CoA Hydratase, Chain A, domain 1"/>
    <property type="match status" value="1"/>
</dbReference>
<organism evidence="6 7">
    <name type="scientific">Ananas comosus</name>
    <name type="common">Pineapple</name>
    <name type="synonym">Ananas ananas</name>
    <dbReference type="NCBI Taxonomy" id="4615"/>
    <lineage>
        <taxon>Eukaryota</taxon>
        <taxon>Viridiplantae</taxon>
        <taxon>Streptophyta</taxon>
        <taxon>Embryophyta</taxon>
        <taxon>Tracheophyta</taxon>
        <taxon>Spermatophyta</taxon>
        <taxon>Magnoliopsida</taxon>
        <taxon>Liliopsida</taxon>
        <taxon>Poales</taxon>
        <taxon>Bromeliaceae</taxon>
        <taxon>Bromelioideae</taxon>
        <taxon>Ananas</taxon>
    </lineage>
</organism>
<keyword evidence="3" id="KW-0276">Fatty acid metabolism</keyword>
<dbReference type="InterPro" id="IPR045002">
    <property type="entry name" value="Ech1-like"/>
</dbReference>
<reference evidence="6 7" key="1">
    <citation type="journal article" date="2016" name="DNA Res.">
        <title>The draft genome of MD-2 pineapple using hybrid error correction of long reads.</title>
        <authorList>
            <person name="Redwan R.M."/>
            <person name="Saidin A."/>
            <person name="Kumar S.V."/>
        </authorList>
    </citation>
    <scope>NUCLEOTIDE SEQUENCE [LARGE SCALE GENOMIC DNA]</scope>
    <source>
        <strain evidence="7">cv. MD2</strain>
        <tissue evidence="6">Leaf</tissue>
    </source>
</reference>
<evidence type="ECO:0000256" key="5">
    <source>
        <dbReference type="ARBA" id="ARBA00023235"/>
    </source>
</evidence>
<dbReference type="AlphaFoldDB" id="A0A199W9B3"/>
<keyword evidence="5 6" id="KW-0413">Isomerase</keyword>
<dbReference type="SUPFAM" id="SSF52096">
    <property type="entry name" value="ClpP/crotonase"/>
    <property type="match status" value="1"/>
</dbReference>
<dbReference type="UniPathway" id="UPA00659"/>
<dbReference type="EMBL" id="LSRQ01000011">
    <property type="protein sequence ID" value="OAY86057.1"/>
    <property type="molecule type" value="Genomic_DNA"/>
</dbReference>
<protein>
    <submittedName>
        <fullName evidence="6">Delta(3,5)-Delta(2,4)-dienoyl-CoA isomerase, mitochondrial</fullName>
    </submittedName>
</protein>
<dbReference type="GO" id="GO:0005777">
    <property type="term" value="C:peroxisome"/>
    <property type="evidence" value="ECO:0007669"/>
    <property type="project" value="TreeGrafter"/>
</dbReference>
<dbReference type="InterPro" id="IPR001753">
    <property type="entry name" value="Enoyl-CoA_hydra/iso"/>
</dbReference>
<evidence type="ECO:0000313" key="6">
    <source>
        <dbReference type="EMBL" id="OAY86057.1"/>
    </source>
</evidence>
<dbReference type="InterPro" id="IPR029045">
    <property type="entry name" value="ClpP/crotonase-like_dom_sf"/>
</dbReference>
<dbReference type="Proteomes" id="UP000092600">
    <property type="component" value="Unassembled WGS sequence"/>
</dbReference>
<dbReference type="Pfam" id="PF00378">
    <property type="entry name" value="ECH_1"/>
    <property type="match status" value="1"/>
</dbReference>
<name>A0A199W9B3_ANACO</name>